<dbReference type="PANTHER" id="PTHR10457:SF7">
    <property type="entry name" value="GALACTOKINASE-RELATED"/>
    <property type="match status" value="1"/>
</dbReference>
<dbReference type="PANTHER" id="PTHR10457">
    <property type="entry name" value="MEVALONATE KINASE/GALACTOKINASE"/>
    <property type="match status" value="1"/>
</dbReference>
<keyword evidence="4 11" id="KW-0479">Metal-binding</keyword>
<evidence type="ECO:0000256" key="6">
    <source>
        <dbReference type="ARBA" id="ARBA00022777"/>
    </source>
</evidence>
<evidence type="ECO:0000256" key="5">
    <source>
        <dbReference type="ARBA" id="ARBA00022741"/>
    </source>
</evidence>
<keyword evidence="7 11" id="KW-0067">ATP-binding</keyword>
<dbReference type="AlphaFoldDB" id="A0A8J6I3F5"/>
<evidence type="ECO:0000313" key="17">
    <source>
        <dbReference type="Proteomes" id="UP000657177"/>
    </source>
</evidence>
<proteinExistence type="inferred from homology"/>
<keyword evidence="8 11" id="KW-0460">Magnesium</keyword>
<comment type="similarity">
    <text evidence="1 11">Belongs to the GHMP kinase family. GalK subfamily.</text>
</comment>
<dbReference type="InterPro" id="IPR013750">
    <property type="entry name" value="GHMP_kinase_C_dom"/>
</dbReference>
<feature type="binding site" evidence="11">
    <location>
        <position position="163"/>
    </location>
    <ligand>
        <name>Mg(2+)</name>
        <dbReference type="ChEBI" id="CHEBI:18420"/>
    </ligand>
</feature>
<dbReference type="InterPro" id="IPR014721">
    <property type="entry name" value="Ribsml_uS5_D2-typ_fold_subgr"/>
</dbReference>
<dbReference type="PROSITE" id="PS00106">
    <property type="entry name" value="GALACTOKINASE"/>
    <property type="match status" value="1"/>
</dbReference>
<keyword evidence="6 11" id="KW-0418">Kinase</keyword>
<evidence type="ECO:0000256" key="8">
    <source>
        <dbReference type="ARBA" id="ARBA00022842"/>
    </source>
</evidence>
<dbReference type="UniPathway" id="UPA00214"/>
<evidence type="ECO:0000259" key="13">
    <source>
        <dbReference type="Pfam" id="PF00288"/>
    </source>
</evidence>
<evidence type="ECO:0000256" key="4">
    <source>
        <dbReference type="ARBA" id="ARBA00022723"/>
    </source>
</evidence>
<dbReference type="GO" id="GO:0004335">
    <property type="term" value="F:galactokinase activity"/>
    <property type="evidence" value="ECO:0007669"/>
    <property type="project" value="UniProtKB-UniRule"/>
</dbReference>
<name>A0A8J6I3F5_9FIRM</name>
<dbReference type="InterPro" id="IPR022963">
    <property type="entry name" value="Galactokinase_bac"/>
</dbReference>
<evidence type="ECO:0000256" key="3">
    <source>
        <dbReference type="ARBA" id="ARBA00022679"/>
    </source>
</evidence>
<accession>A0A8J6I3F5</accession>
<dbReference type="InterPro" id="IPR019539">
    <property type="entry name" value="GalKase_N"/>
</dbReference>
<evidence type="ECO:0000256" key="2">
    <source>
        <dbReference type="ARBA" id="ARBA00022490"/>
    </source>
</evidence>
<dbReference type="InterPro" id="IPR006203">
    <property type="entry name" value="GHMP_knse_ATP-bd_CS"/>
</dbReference>
<evidence type="ECO:0000259" key="14">
    <source>
        <dbReference type="Pfam" id="PF08544"/>
    </source>
</evidence>
<feature type="domain" description="GHMP kinase N-terminal" evidence="13">
    <location>
        <begin position="95"/>
        <end position="183"/>
    </location>
</feature>
<dbReference type="Pfam" id="PF00288">
    <property type="entry name" value="GHMP_kinases_N"/>
    <property type="match status" value="1"/>
</dbReference>
<comment type="caution">
    <text evidence="11">Lacks conserved residue(s) required for the propagation of feature annotation.</text>
</comment>
<reference evidence="16" key="1">
    <citation type="submission" date="2020-06" db="EMBL/GenBank/DDBJ databases">
        <title>Novel chitinolytic bacterium.</title>
        <authorList>
            <person name="Ungkulpasvich U."/>
            <person name="Kosugi A."/>
            <person name="Uke A."/>
        </authorList>
    </citation>
    <scope>NUCLEOTIDE SEQUENCE</scope>
    <source>
        <strain evidence="16">UUS1-1</strain>
    </source>
</reference>
<dbReference type="Gene3D" id="3.30.70.890">
    <property type="entry name" value="GHMP kinase, C-terminal domain"/>
    <property type="match status" value="1"/>
</dbReference>
<evidence type="ECO:0000259" key="15">
    <source>
        <dbReference type="Pfam" id="PF10509"/>
    </source>
</evidence>
<evidence type="ECO:0000256" key="10">
    <source>
        <dbReference type="ARBA" id="ARBA00023277"/>
    </source>
</evidence>
<dbReference type="PRINTS" id="PR00959">
    <property type="entry name" value="MEVGALKINASE"/>
</dbReference>
<evidence type="ECO:0000256" key="7">
    <source>
        <dbReference type="ARBA" id="ARBA00022840"/>
    </source>
</evidence>
<keyword evidence="2 11" id="KW-0963">Cytoplasm</keyword>
<dbReference type="InterPro" id="IPR000705">
    <property type="entry name" value="Galactokinase"/>
</dbReference>
<evidence type="ECO:0000256" key="11">
    <source>
        <dbReference type="HAMAP-Rule" id="MF_00246"/>
    </source>
</evidence>
<dbReference type="SUPFAM" id="SSF54211">
    <property type="entry name" value="Ribosomal protein S5 domain 2-like"/>
    <property type="match status" value="1"/>
</dbReference>
<gene>
    <name evidence="11" type="primary">galK</name>
    <name evidence="16" type="ORF">G5B42_08285</name>
</gene>
<dbReference type="InterPro" id="IPR006204">
    <property type="entry name" value="GHMP_kinase_N_dom"/>
</dbReference>
<keyword evidence="10 11" id="KW-0119">Carbohydrate metabolism</keyword>
<dbReference type="InterPro" id="IPR020568">
    <property type="entry name" value="Ribosomal_Su5_D2-typ_SF"/>
</dbReference>
<feature type="binding site" evidence="11">
    <location>
        <begin position="125"/>
        <end position="131"/>
    </location>
    <ligand>
        <name>ATP</name>
        <dbReference type="ChEBI" id="CHEBI:30616"/>
    </ligand>
</feature>
<evidence type="ECO:0000256" key="9">
    <source>
        <dbReference type="ARBA" id="ARBA00023144"/>
    </source>
</evidence>
<evidence type="ECO:0000313" key="16">
    <source>
        <dbReference type="EMBL" id="MBA2133537.1"/>
    </source>
</evidence>
<dbReference type="PRINTS" id="PR00473">
    <property type="entry name" value="GALCTOKINASE"/>
</dbReference>
<dbReference type="SUPFAM" id="SSF55060">
    <property type="entry name" value="GHMP Kinase, C-terminal domain"/>
    <property type="match status" value="1"/>
</dbReference>
<dbReference type="Pfam" id="PF10509">
    <property type="entry name" value="GalKase_gal_bdg"/>
    <property type="match status" value="1"/>
</dbReference>
<feature type="binding site" evidence="11">
    <location>
        <position position="131"/>
    </location>
    <ligand>
        <name>Mg(2+)</name>
        <dbReference type="ChEBI" id="CHEBI:18420"/>
    </ligand>
</feature>
<sequence length="388" mass="42823">MKQEVAVVTEAFAKVFGDANGLTIVRAPGRVNLIGEHTDYNDGYVFPMAINFDIVMAARKRPDQLVRIHACDLERTVAFSLADPIAYDPEEHWSNYLRGVLWALQEAGVKLCGMEIAFLGTIPQGSGLSSSAALEVATAVAVKHLTGFDFALPELALLCQRAENDFVGMKCGIMDQFISLLGQKDHALLIDCRTLDYERIPLELGDYRILVCHSGVKHRLVDSEYNRRRQECEIGVRVLAAEFPSVKALRDADLNMLAACQTRMAPVIYKRCRHVITENERVLRSVPALKAGDLRLFGELLNQSHDSLREDYEVSCAEIDLLVTLARKVEGVLGARITGGGFGGCTVNLIHAGAVDEFTRRVLPEYRKRTGMEAQVYVSTAANGAEIL</sequence>
<comment type="pathway">
    <text evidence="11">Carbohydrate metabolism; galactose metabolism.</text>
</comment>
<comment type="caution">
    <text evidence="16">The sequence shown here is derived from an EMBL/GenBank/DDBJ whole genome shotgun (WGS) entry which is preliminary data.</text>
</comment>
<dbReference type="EMBL" id="JAAKDE010000015">
    <property type="protein sequence ID" value="MBA2133537.1"/>
    <property type="molecule type" value="Genomic_DNA"/>
</dbReference>
<dbReference type="HAMAP" id="MF_00246">
    <property type="entry name" value="Galactokinase"/>
    <property type="match status" value="1"/>
</dbReference>
<dbReference type="GO" id="GO:0006012">
    <property type="term" value="P:galactose metabolic process"/>
    <property type="evidence" value="ECO:0007669"/>
    <property type="project" value="UniProtKB-UniRule"/>
</dbReference>
<comment type="catalytic activity">
    <reaction evidence="11">
        <text>alpha-D-galactose + ATP = alpha-D-galactose 1-phosphate + ADP + H(+)</text>
        <dbReference type="Rhea" id="RHEA:13553"/>
        <dbReference type="ChEBI" id="CHEBI:15378"/>
        <dbReference type="ChEBI" id="CHEBI:28061"/>
        <dbReference type="ChEBI" id="CHEBI:30616"/>
        <dbReference type="ChEBI" id="CHEBI:58336"/>
        <dbReference type="ChEBI" id="CHEBI:456216"/>
        <dbReference type="EC" id="2.7.1.6"/>
    </reaction>
</comment>
<dbReference type="InterPro" id="IPR036554">
    <property type="entry name" value="GHMP_kinase_C_sf"/>
</dbReference>
<feature type="active site" description="Proton acceptor" evidence="11">
    <location>
        <position position="175"/>
    </location>
</feature>
<dbReference type="FunFam" id="3.30.230.10:FF:000017">
    <property type="entry name" value="Galactokinase"/>
    <property type="match status" value="1"/>
</dbReference>
<dbReference type="Gene3D" id="3.30.230.10">
    <property type="match status" value="1"/>
</dbReference>
<keyword evidence="9 11" id="KW-0299">Galactose metabolism</keyword>
<dbReference type="PROSITE" id="PS00627">
    <property type="entry name" value="GHMP_KINASES_ATP"/>
    <property type="match status" value="1"/>
</dbReference>
<keyword evidence="5 11" id="KW-0547">Nucleotide-binding</keyword>
<comment type="subcellular location">
    <subcellularLocation>
        <location evidence="11">Cytoplasm</location>
    </subcellularLocation>
</comment>
<dbReference type="Proteomes" id="UP000657177">
    <property type="component" value="Unassembled WGS sequence"/>
</dbReference>
<dbReference type="Pfam" id="PF08544">
    <property type="entry name" value="GHMP_kinases_C"/>
    <property type="match status" value="1"/>
</dbReference>
<keyword evidence="17" id="KW-1185">Reference proteome</keyword>
<comment type="function">
    <text evidence="11">Catalyzes the transfer of the gamma-phosphate of ATP to D-galactose to form alpha-D-galactose-1-phosphate (Gal-1-P).</text>
</comment>
<dbReference type="InterPro" id="IPR019741">
    <property type="entry name" value="Galactokinase_CS"/>
</dbReference>
<keyword evidence="3 11" id="KW-0808">Transferase</keyword>
<dbReference type="PIRSF" id="PIRSF000530">
    <property type="entry name" value="Galactokinase"/>
    <property type="match status" value="1"/>
</dbReference>
<feature type="domain" description="Galactokinase N-terminal" evidence="15">
    <location>
        <begin position="10"/>
        <end position="60"/>
    </location>
</feature>
<feature type="domain" description="GHMP kinase C-terminal" evidence="14">
    <location>
        <begin position="286"/>
        <end position="362"/>
    </location>
</feature>
<dbReference type="NCBIfam" id="TIGR00131">
    <property type="entry name" value="gal_kin"/>
    <property type="match status" value="1"/>
</dbReference>
<dbReference type="NCBIfam" id="NF003705">
    <property type="entry name" value="PRK05322.1"/>
    <property type="match status" value="1"/>
</dbReference>
<feature type="binding site" evidence="11">
    <location>
        <begin position="36"/>
        <end position="39"/>
    </location>
    <ligand>
        <name>substrate</name>
    </ligand>
</feature>
<dbReference type="InterPro" id="IPR006206">
    <property type="entry name" value="Mevalonate/galactokinase"/>
</dbReference>
<protein>
    <recommendedName>
        <fullName evidence="11 12">Galactokinase</fullName>
        <ecNumber evidence="11 12">2.7.1.6</ecNumber>
    </recommendedName>
    <alternativeName>
        <fullName evidence="11">Galactose kinase</fullName>
    </alternativeName>
</protein>
<dbReference type="GO" id="GO:0005524">
    <property type="term" value="F:ATP binding"/>
    <property type="evidence" value="ECO:0007669"/>
    <property type="project" value="UniProtKB-UniRule"/>
</dbReference>
<feature type="binding site" evidence="11">
    <location>
        <position position="225"/>
    </location>
    <ligand>
        <name>substrate</name>
    </ligand>
</feature>
<dbReference type="GO" id="GO:0000287">
    <property type="term" value="F:magnesium ion binding"/>
    <property type="evidence" value="ECO:0007669"/>
    <property type="project" value="UniProtKB-UniRule"/>
</dbReference>
<dbReference type="GO" id="GO:0005829">
    <property type="term" value="C:cytosol"/>
    <property type="evidence" value="ECO:0007669"/>
    <property type="project" value="TreeGrafter"/>
</dbReference>
<evidence type="ECO:0000256" key="1">
    <source>
        <dbReference type="ARBA" id="ARBA00006566"/>
    </source>
</evidence>
<feature type="site" description="Transition state stabilizer" evidence="11">
    <location>
        <position position="30"/>
    </location>
</feature>
<evidence type="ECO:0000256" key="12">
    <source>
        <dbReference type="NCBIfam" id="TIGR00131"/>
    </source>
</evidence>
<organism evidence="16 17">
    <name type="scientific">Capillibacterium thermochitinicola</name>
    <dbReference type="NCBI Taxonomy" id="2699427"/>
    <lineage>
        <taxon>Bacteria</taxon>
        <taxon>Bacillati</taxon>
        <taxon>Bacillota</taxon>
        <taxon>Capillibacterium</taxon>
    </lineage>
</organism>
<dbReference type="FunFam" id="3.30.70.890:FF:000001">
    <property type="entry name" value="Galactokinase"/>
    <property type="match status" value="1"/>
</dbReference>
<dbReference type="EC" id="2.7.1.6" evidence="11 12"/>
<dbReference type="RefSeq" id="WP_181339996.1">
    <property type="nucleotide sequence ID" value="NZ_JAAKDE010000015.1"/>
</dbReference>